<dbReference type="AlphaFoldDB" id="A0A381SSL3"/>
<feature type="non-terminal residue" evidence="2">
    <location>
        <position position="174"/>
    </location>
</feature>
<reference evidence="2" key="1">
    <citation type="submission" date="2018-05" db="EMBL/GenBank/DDBJ databases">
        <authorList>
            <person name="Lanie J.A."/>
            <person name="Ng W.-L."/>
            <person name="Kazmierczak K.M."/>
            <person name="Andrzejewski T.M."/>
            <person name="Davidsen T.M."/>
            <person name="Wayne K.J."/>
            <person name="Tettelin H."/>
            <person name="Glass J.I."/>
            <person name="Rusch D."/>
            <person name="Podicherti R."/>
            <person name="Tsui H.-C.T."/>
            <person name="Winkler M.E."/>
        </authorList>
    </citation>
    <scope>NUCLEOTIDE SEQUENCE</scope>
</reference>
<organism evidence="2">
    <name type="scientific">marine metagenome</name>
    <dbReference type="NCBI Taxonomy" id="408172"/>
    <lineage>
        <taxon>unclassified sequences</taxon>
        <taxon>metagenomes</taxon>
        <taxon>ecological metagenomes</taxon>
    </lineage>
</organism>
<evidence type="ECO:0000313" key="2">
    <source>
        <dbReference type="EMBL" id="SVA05367.1"/>
    </source>
</evidence>
<evidence type="ECO:0000256" key="1">
    <source>
        <dbReference type="SAM" id="MobiDB-lite"/>
    </source>
</evidence>
<feature type="region of interest" description="Disordered" evidence="1">
    <location>
        <begin position="57"/>
        <end position="109"/>
    </location>
</feature>
<name>A0A381SSL3_9ZZZZ</name>
<gene>
    <name evidence="2" type="ORF">METZ01_LOCUS58221</name>
</gene>
<protein>
    <submittedName>
        <fullName evidence="2">Uncharacterized protein</fullName>
    </submittedName>
</protein>
<dbReference type="EMBL" id="UINC01003331">
    <property type="protein sequence ID" value="SVA05367.1"/>
    <property type="molecule type" value="Genomic_DNA"/>
</dbReference>
<sequence length="174" mass="19292">MKQYYSLIFLLFVVSFDSLTAQEMNETGKAITQTDTLKNEMTSQDEKGSKFKNLFKSLGSKGSEKDGSDTDTLKNKAASTKQEEGSLPDKVSDVEKKAAREKRSAKGSMQISIQALERGDLVPMEVDMINEMIYTMTRDLGILNVLDPNRYRADSVHTLTSGDSGVPPTTTEYN</sequence>
<feature type="compositionally biased region" description="Basic and acidic residues" evidence="1">
    <location>
        <begin position="90"/>
        <end position="104"/>
    </location>
</feature>
<proteinExistence type="predicted"/>
<feature type="compositionally biased region" description="Basic and acidic residues" evidence="1">
    <location>
        <begin position="62"/>
        <end position="74"/>
    </location>
</feature>
<accession>A0A381SSL3</accession>